<feature type="domain" description="G-protein coupled receptors family 1 profile" evidence="10">
    <location>
        <begin position="48"/>
        <end position="148"/>
    </location>
</feature>
<evidence type="ECO:0000259" key="10">
    <source>
        <dbReference type="PROSITE" id="PS50262"/>
    </source>
</evidence>
<evidence type="ECO:0000313" key="11">
    <source>
        <dbReference type="EMBL" id="EEB12493.1"/>
    </source>
</evidence>
<dbReference type="PANTHER" id="PTHR24235">
    <property type="entry name" value="NEUROPEPTIDE Y RECEPTOR"/>
    <property type="match status" value="1"/>
</dbReference>
<dbReference type="AlphaFoldDB" id="E0VGI7"/>
<dbReference type="GO" id="GO:0008188">
    <property type="term" value="F:neuropeptide receptor activity"/>
    <property type="evidence" value="ECO:0007669"/>
    <property type="project" value="TreeGrafter"/>
</dbReference>
<keyword evidence="8" id="KW-0807">Transducer</keyword>
<accession>E0VGI7</accession>
<feature type="transmembrane region" description="Helical" evidence="9">
    <location>
        <begin position="30"/>
        <end position="57"/>
    </location>
</feature>
<dbReference type="GO" id="GO:0043005">
    <property type="term" value="C:neuron projection"/>
    <property type="evidence" value="ECO:0007669"/>
    <property type="project" value="TreeGrafter"/>
</dbReference>
<dbReference type="OrthoDB" id="9445642at2759"/>
<keyword evidence="6 9" id="KW-0472">Membrane</keyword>
<dbReference type="GO" id="GO:0042923">
    <property type="term" value="F:neuropeptide binding"/>
    <property type="evidence" value="ECO:0007669"/>
    <property type="project" value="TreeGrafter"/>
</dbReference>
<dbReference type="EnsemblMetazoa" id="PHUM183720-RA">
    <property type="protein sequence ID" value="PHUM183720-PA"/>
    <property type="gene ID" value="PHUM183720"/>
</dbReference>
<dbReference type="VEuPathDB" id="VectorBase:PHUM183720"/>
<dbReference type="eggNOG" id="KOG4219">
    <property type="taxonomic scope" value="Eukaryota"/>
</dbReference>
<dbReference type="HOGENOM" id="CLU_1760965_0_0_1"/>
<evidence type="ECO:0000256" key="6">
    <source>
        <dbReference type="ARBA" id="ARBA00023136"/>
    </source>
</evidence>
<organism>
    <name type="scientific">Pediculus humanus subsp. corporis</name>
    <name type="common">Body louse</name>
    <dbReference type="NCBI Taxonomy" id="121224"/>
    <lineage>
        <taxon>Eukaryota</taxon>
        <taxon>Metazoa</taxon>
        <taxon>Ecdysozoa</taxon>
        <taxon>Arthropoda</taxon>
        <taxon>Hexapoda</taxon>
        <taxon>Insecta</taxon>
        <taxon>Pterygota</taxon>
        <taxon>Neoptera</taxon>
        <taxon>Paraneoptera</taxon>
        <taxon>Psocodea</taxon>
        <taxon>Troctomorpha</taxon>
        <taxon>Phthiraptera</taxon>
        <taxon>Anoplura</taxon>
        <taxon>Pediculidae</taxon>
        <taxon>Pediculus</taxon>
    </lineage>
</organism>
<evidence type="ECO:0000256" key="3">
    <source>
        <dbReference type="ARBA" id="ARBA00022692"/>
    </source>
</evidence>
<keyword evidence="13" id="KW-1185">Reference proteome</keyword>
<dbReference type="CTD" id="8240015"/>
<dbReference type="Proteomes" id="UP000009046">
    <property type="component" value="Unassembled WGS sequence"/>
</dbReference>
<evidence type="ECO:0000256" key="7">
    <source>
        <dbReference type="ARBA" id="ARBA00023170"/>
    </source>
</evidence>
<dbReference type="PROSITE" id="PS50262">
    <property type="entry name" value="G_PROTEIN_RECEP_F1_2"/>
    <property type="match status" value="1"/>
</dbReference>
<dbReference type="PRINTS" id="PR00237">
    <property type="entry name" value="GPCRRHODOPSN"/>
</dbReference>
<dbReference type="Gene3D" id="1.20.1070.10">
    <property type="entry name" value="Rhodopsin 7-helix transmembrane proteins"/>
    <property type="match status" value="1"/>
</dbReference>
<proteinExistence type="inferred from homology"/>
<evidence type="ECO:0000313" key="13">
    <source>
        <dbReference type="Proteomes" id="UP000009046"/>
    </source>
</evidence>
<evidence type="ECO:0000256" key="8">
    <source>
        <dbReference type="ARBA" id="ARBA00023224"/>
    </source>
</evidence>
<evidence type="ECO:0000256" key="5">
    <source>
        <dbReference type="ARBA" id="ARBA00023040"/>
    </source>
</evidence>
<protein>
    <submittedName>
        <fullName evidence="11 12">Lymnokinin receptor, putative</fullName>
    </submittedName>
</protein>
<feature type="transmembrane region" description="Helical" evidence="9">
    <location>
        <begin position="104"/>
        <end position="121"/>
    </location>
</feature>
<keyword evidence="3 9" id="KW-0812">Transmembrane</keyword>
<reference evidence="11" key="1">
    <citation type="submission" date="2007-04" db="EMBL/GenBank/DDBJ databases">
        <title>Annotation of Pediculus humanus corporis strain USDA.</title>
        <authorList>
            <person name="Kirkness E."/>
            <person name="Hannick L."/>
            <person name="Hass B."/>
            <person name="Bruggner R."/>
            <person name="Lawson D."/>
            <person name="Bidwell S."/>
            <person name="Joardar V."/>
            <person name="Caler E."/>
            <person name="Walenz B."/>
            <person name="Inman J."/>
            <person name="Schobel S."/>
            <person name="Galinsky K."/>
            <person name="Amedeo P."/>
            <person name="Strausberg R."/>
        </authorList>
    </citation>
    <scope>NUCLEOTIDE SEQUENCE</scope>
    <source>
        <strain evidence="11">USDA</strain>
    </source>
</reference>
<dbReference type="STRING" id="121224.E0VGI7"/>
<dbReference type="EMBL" id="DS235143">
    <property type="protein sequence ID" value="EEB12493.1"/>
    <property type="molecule type" value="Genomic_DNA"/>
</dbReference>
<gene>
    <name evidence="12" type="primary">8240015</name>
    <name evidence="11" type="ORF">Phum_PHUM183720</name>
</gene>
<dbReference type="EMBL" id="AAZO01002134">
    <property type="status" value="NOT_ANNOTATED_CDS"/>
    <property type="molecule type" value="Genomic_DNA"/>
</dbReference>
<dbReference type="RefSeq" id="XP_002425231.1">
    <property type="nucleotide sequence ID" value="XM_002425186.1"/>
</dbReference>
<keyword evidence="4 9" id="KW-1133">Transmembrane helix</keyword>
<evidence type="ECO:0000256" key="2">
    <source>
        <dbReference type="ARBA" id="ARBA00010663"/>
    </source>
</evidence>
<dbReference type="Pfam" id="PF00001">
    <property type="entry name" value="7tm_1"/>
    <property type="match status" value="1"/>
</dbReference>
<evidence type="ECO:0000313" key="12">
    <source>
        <dbReference type="EnsemblMetazoa" id="PHUM183720-PA"/>
    </source>
</evidence>
<feature type="transmembrane region" description="Helical" evidence="9">
    <location>
        <begin position="128"/>
        <end position="147"/>
    </location>
</feature>
<dbReference type="KEGG" id="phu:Phum_PHUM183720"/>
<reference evidence="12" key="3">
    <citation type="submission" date="2020-05" db="UniProtKB">
        <authorList>
            <consortium name="EnsemblMetazoa"/>
        </authorList>
    </citation>
    <scope>IDENTIFICATION</scope>
    <source>
        <strain evidence="12">USDA</strain>
    </source>
</reference>
<dbReference type="InterPro" id="IPR000276">
    <property type="entry name" value="GPCR_Rhodpsn"/>
</dbReference>
<keyword evidence="5" id="KW-0297">G-protein coupled receptor</keyword>
<dbReference type="SUPFAM" id="SSF81321">
    <property type="entry name" value="Family A G protein-coupled receptor-like"/>
    <property type="match status" value="1"/>
</dbReference>
<reference evidence="11" key="2">
    <citation type="submission" date="2007-04" db="EMBL/GenBank/DDBJ databases">
        <title>The genome of the human body louse.</title>
        <authorList>
            <consortium name="The Human Body Louse Genome Consortium"/>
            <person name="Kirkness E."/>
            <person name="Walenz B."/>
            <person name="Hass B."/>
            <person name="Bruggner R."/>
            <person name="Strausberg R."/>
        </authorList>
    </citation>
    <scope>NUCLEOTIDE SEQUENCE</scope>
    <source>
        <strain evidence="11">USDA</strain>
    </source>
</reference>
<dbReference type="InterPro" id="IPR017452">
    <property type="entry name" value="GPCR_Rhodpsn_7TM"/>
</dbReference>
<keyword evidence="7 11" id="KW-0675">Receptor</keyword>
<comment type="subcellular location">
    <subcellularLocation>
        <location evidence="1">Membrane</location>
        <topology evidence="1">Multi-pass membrane protein</topology>
    </subcellularLocation>
</comment>
<dbReference type="PANTHER" id="PTHR24235:SF29">
    <property type="entry name" value="GH23382P"/>
    <property type="match status" value="1"/>
</dbReference>
<dbReference type="GO" id="GO:0005886">
    <property type="term" value="C:plasma membrane"/>
    <property type="evidence" value="ECO:0007669"/>
    <property type="project" value="TreeGrafter"/>
</dbReference>
<dbReference type="InParanoid" id="E0VGI7"/>
<sequence>MYMNRTINNCSSSCNLTSDYVTIYQVPTSIIVLLSVLYGSISVIAVVGNFMVVWIVASSKSMQNVTNCFICNLALADIVIGFFAIPFEVSLVFIITFMSAKSKLNFFFLFFSILLFSFFILTKYFLSFSLSLSLLLFIFSLSINLFSF</sequence>
<evidence type="ECO:0000256" key="4">
    <source>
        <dbReference type="ARBA" id="ARBA00022989"/>
    </source>
</evidence>
<evidence type="ECO:0000256" key="9">
    <source>
        <dbReference type="SAM" id="Phobius"/>
    </source>
</evidence>
<name>E0VGI7_PEDHC</name>
<comment type="similarity">
    <text evidence="2">Belongs to the G-protein coupled receptor 1 family.</text>
</comment>
<feature type="transmembrane region" description="Helical" evidence="9">
    <location>
        <begin position="69"/>
        <end position="98"/>
    </location>
</feature>
<evidence type="ECO:0000256" key="1">
    <source>
        <dbReference type="ARBA" id="ARBA00004141"/>
    </source>
</evidence>
<dbReference type="GeneID" id="8240015"/>